<feature type="region of interest" description="Disordered" evidence="9">
    <location>
        <begin position="591"/>
        <end position="630"/>
    </location>
</feature>
<dbReference type="PROSITE" id="PS00518">
    <property type="entry name" value="ZF_RING_1"/>
    <property type="match status" value="1"/>
</dbReference>
<evidence type="ECO:0000256" key="3">
    <source>
        <dbReference type="ARBA" id="ARBA00022771"/>
    </source>
</evidence>
<feature type="compositionally biased region" description="Low complexity" evidence="9">
    <location>
        <begin position="172"/>
        <end position="183"/>
    </location>
</feature>
<evidence type="ECO:0000256" key="7">
    <source>
        <dbReference type="ARBA" id="ARBA00023242"/>
    </source>
</evidence>
<evidence type="ECO:0000256" key="9">
    <source>
        <dbReference type="SAM" id="MobiDB-lite"/>
    </source>
</evidence>
<name>A0AAD2K842_9AGAR</name>
<keyword evidence="12" id="KW-1185">Reference proteome</keyword>
<evidence type="ECO:0000313" key="12">
    <source>
        <dbReference type="Proteomes" id="UP001295794"/>
    </source>
</evidence>
<dbReference type="EMBL" id="CAVNYO010000478">
    <property type="protein sequence ID" value="CAK5284409.1"/>
    <property type="molecule type" value="Genomic_DNA"/>
</dbReference>
<evidence type="ECO:0000256" key="2">
    <source>
        <dbReference type="ARBA" id="ARBA00022723"/>
    </source>
</evidence>
<comment type="subcellular location">
    <subcellularLocation>
        <location evidence="1">Nucleus</location>
    </subcellularLocation>
</comment>
<feature type="compositionally biased region" description="Pro residues" evidence="9">
    <location>
        <begin position="720"/>
        <end position="735"/>
    </location>
</feature>
<feature type="region of interest" description="Disordered" evidence="9">
    <location>
        <begin position="925"/>
        <end position="969"/>
    </location>
</feature>
<protein>
    <recommendedName>
        <fullName evidence="10">RING-type domain-containing protein</fullName>
    </recommendedName>
</protein>
<evidence type="ECO:0000256" key="8">
    <source>
        <dbReference type="PROSITE-ProRule" id="PRU00175"/>
    </source>
</evidence>
<evidence type="ECO:0000256" key="4">
    <source>
        <dbReference type="ARBA" id="ARBA00022833"/>
    </source>
</evidence>
<feature type="compositionally biased region" description="Basic and acidic residues" evidence="9">
    <location>
        <begin position="1165"/>
        <end position="1174"/>
    </location>
</feature>
<keyword evidence="4" id="KW-0862">Zinc</keyword>
<feature type="region of interest" description="Disordered" evidence="9">
    <location>
        <begin position="1250"/>
        <end position="1303"/>
    </location>
</feature>
<organism evidence="11 12">
    <name type="scientific">Mycena citricolor</name>
    <dbReference type="NCBI Taxonomy" id="2018698"/>
    <lineage>
        <taxon>Eukaryota</taxon>
        <taxon>Fungi</taxon>
        <taxon>Dikarya</taxon>
        <taxon>Basidiomycota</taxon>
        <taxon>Agaricomycotina</taxon>
        <taxon>Agaricomycetes</taxon>
        <taxon>Agaricomycetidae</taxon>
        <taxon>Agaricales</taxon>
        <taxon>Marasmiineae</taxon>
        <taxon>Mycenaceae</taxon>
        <taxon>Mycena</taxon>
    </lineage>
</organism>
<sequence>MVESSLANWDGSQNHSHTPAMARSIGAHTVRHPRSDHISQPIQHKPNPTPNASAGPSKIVGGWVGTETAAEETESGRDARTSGAPRLANADWYARFHAGEIESSALLGISRRFQAPGHPLNNAMATTIHHLVSSDADQPLATSTRPSSASRDAHVQGRPSSKIQSDAFCDTSPDAASSLLSSPKSPPHAPPFSTRELFSAHVPEPISSAFGAPGPALTMTDVAPSIFSASQGAGVQGALAQAVASDGSLFSSLMRSEEEEEDLLTRGVQGKAKPQDDVFLAAPRHEVGIEPKSTLFTRSSSHSTSSRSRSRSRSSPASFTITNPRDLFSPGPETAIPAPPRIRRTIAPGVGKAHKIRKERHPADALDRTTPRLNELRGRQRMRTRLVMDYVLVPSAPYLLHKRRKAKPRVKRFEITSEDSSVEEYAVDALSSSYMANAMSHTPYSALSAKVKGKRPMRESVSRPLKRARKDGVSRTKLTWTSLLDEEEVEEEEEEEEDTPKIYLEFDMDTRDADRASYRALALNRERYGIPAGYDDAAQRVWRRRTCCFEPRSRTVKENLCNDEQDDEEFLLTCGASILEGDRLLLVSHEKKTRGRPSMKRSAVELDRSRPRGVSTKVKLDESPEEKSALMTETGFAIENTVEGSILDDIAIEPPPPPAHTDGNIDSHDDPLESQGDVFEPQVDGIYDGFKPYDDGDLEPVKDGPITPHIEPFEPHSNPVEPPSAIPVPFDPQPSVPSSDAKPHSLPGFKDELVGQESFYPQLPTWSSVLEPDPSSMSMEEQERPASYDCLSFQSSLSEKALGKQREREPSPQILEQEDFMSMFVNMDSAEESSPKAQATSLLQNPTPLVLMHTSAARAFMELDELPRFPARREDVWNGTIDPAVLLGDDLPCPPEELASTSPRKRKRRVLADMVAIDELDFAPNAAPKRVSTKRQGQKPGPKPRPKPKVAVSSARDTSPAQELSADPFFRYTGPPWPAGDDPDEDFCHHCRRKTGNATMKFTDCAHAFCVRCVIVKYDPGTVPFALTRPTDDCPRCQDTCRCDICTKRRGDVYVHKRPTARTAQHTPLDEITLRAPQAYYATMYGVNGAPLARTFLGANGDSSVVRAKPLERRLQRRVFVGRVQEHWALGDAIVYVEPTPVRAGLGAGAFDESSDDDDEDESDREGPKDDVQEKRLYIGDESVLRLPPAVLIQDFKPVAEDNYWYRDSSMSETPASAVEEEGIIMSGTGLTPTQLEQVITCALGYARKSHSGRDDQQCDGRTEDHDRDTLKEAEPSQPVSEPAPAEIPTDVSSLLVKLDHDH</sequence>
<accession>A0AAD2K842</accession>
<feature type="compositionally biased region" description="Low complexity" evidence="9">
    <location>
        <begin position="297"/>
        <end position="307"/>
    </location>
</feature>
<feature type="domain" description="RING-type" evidence="10">
    <location>
        <begin position="988"/>
        <end position="1038"/>
    </location>
</feature>
<dbReference type="PROSITE" id="PS50089">
    <property type="entry name" value="ZF_RING_2"/>
    <property type="match status" value="1"/>
</dbReference>
<feature type="region of interest" description="Disordered" evidence="9">
    <location>
        <begin position="702"/>
        <end position="744"/>
    </location>
</feature>
<feature type="region of interest" description="Disordered" evidence="9">
    <location>
        <begin position="649"/>
        <end position="677"/>
    </location>
</feature>
<feature type="compositionally biased region" description="Polar residues" evidence="9">
    <location>
        <begin position="140"/>
        <end position="150"/>
    </location>
</feature>
<evidence type="ECO:0000259" key="10">
    <source>
        <dbReference type="PROSITE" id="PS50089"/>
    </source>
</evidence>
<dbReference type="InterPro" id="IPR018866">
    <property type="entry name" value="Znf-4CXXC_R1"/>
</dbReference>
<proteinExistence type="predicted"/>
<feature type="region of interest" description="Disordered" evidence="9">
    <location>
        <begin position="1146"/>
        <end position="1174"/>
    </location>
</feature>
<feature type="region of interest" description="Disordered" evidence="9">
    <location>
        <begin position="136"/>
        <end position="194"/>
    </location>
</feature>
<feature type="compositionally biased region" description="Basic and acidic residues" evidence="9">
    <location>
        <begin position="1252"/>
        <end position="1275"/>
    </location>
</feature>
<feature type="region of interest" description="Disordered" evidence="9">
    <location>
        <begin position="290"/>
        <end position="362"/>
    </location>
</feature>
<feature type="compositionally biased region" description="Basic and acidic residues" evidence="9">
    <location>
        <begin position="618"/>
        <end position="628"/>
    </location>
</feature>
<gene>
    <name evidence="11" type="ORF">MYCIT1_LOCUS37630</name>
</gene>
<evidence type="ECO:0000256" key="5">
    <source>
        <dbReference type="ARBA" id="ARBA00023015"/>
    </source>
</evidence>
<dbReference type="Pfam" id="PF10497">
    <property type="entry name" value="zf-4CXXC_R1"/>
    <property type="match status" value="1"/>
</dbReference>
<dbReference type="InterPro" id="IPR001841">
    <property type="entry name" value="Znf_RING"/>
</dbReference>
<dbReference type="Proteomes" id="UP001295794">
    <property type="component" value="Unassembled WGS sequence"/>
</dbReference>
<dbReference type="InterPro" id="IPR017907">
    <property type="entry name" value="Znf_RING_CS"/>
</dbReference>
<dbReference type="GO" id="GO:0008270">
    <property type="term" value="F:zinc ion binding"/>
    <property type="evidence" value="ECO:0007669"/>
    <property type="project" value="UniProtKB-KW"/>
</dbReference>
<feature type="compositionally biased region" description="Basic residues" evidence="9">
    <location>
        <begin position="931"/>
        <end position="948"/>
    </location>
</feature>
<feature type="compositionally biased region" description="Acidic residues" evidence="9">
    <location>
        <begin position="1153"/>
        <end position="1164"/>
    </location>
</feature>
<evidence type="ECO:0000256" key="1">
    <source>
        <dbReference type="ARBA" id="ARBA00004123"/>
    </source>
</evidence>
<reference evidence="11" key="1">
    <citation type="submission" date="2023-11" db="EMBL/GenBank/DDBJ databases">
        <authorList>
            <person name="De Vega J J."/>
            <person name="De Vega J J."/>
        </authorList>
    </citation>
    <scope>NUCLEOTIDE SEQUENCE</scope>
</reference>
<keyword evidence="3 8" id="KW-0863">Zinc-finger</keyword>
<keyword evidence="2" id="KW-0479">Metal-binding</keyword>
<evidence type="ECO:0000313" key="11">
    <source>
        <dbReference type="EMBL" id="CAK5284409.1"/>
    </source>
</evidence>
<comment type="caution">
    <text evidence="11">The sequence shown here is derived from an EMBL/GenBank/DDBJ whole genome shotgun (WGS) entry which is preliminary data.</text>
</comment>
<keyword evidence="5" id="KW-0805">Transcription regulation</keyword>
<feature type="region of interest" description="Disordered" evidence="9">
    <location>
        <begin position="29"/>
        <end position="58"/>
    </location>
</feature>
<evidence type="ECO:0000256" key="6">
    <source>
        <dbReference type="ARBA" id="ARBA00023163"/>
    </source>
</evidence>
<feature type="region of interest" description="Disordered" evidence="9">
    <location>
        <begin position="888"/>
        <end position="907"/>
    </location>
</feature>
<keyword evidence="7" id="KW-0539">Nucleus</keyword>
<keyword evidence="6" id="KW-0804">Transcription</keyword>
<dbReference type="GO" id="GO:0005634">
    <property type="term" value="C:nucleus"/>
    <property type="evidence" value="ECO:0007669"/>
    <property type="project" value="UniProtKB-SubCell"/>
</dbReference>